<gene>
    <name evidence="1" type="ORF">BDN72DRAFT_936687</name>
</gene>
<protein>
    <submittedName>
        <fullName evidence="1">Uncharacterized protein</fullName>
    </submittedName>
</protein>
<evidence type="ECO:0000313" key="2">
    <source>
        <dbReference type="Proteomes" id="UP000308600"/>
    </source>
</evidence>
<sequence>MLPVSHRTHADDFATARQQIDEEITTLKARIVSLKTTRNTFTTTARLPIEVMQEIFVITSRSAGDRGVGKAALLMTWICHSWRELAHEASELWSYVDFLNRAWVERALSRTRDRTLHLSFDFQRVCYEDSNRVLSICLDDISRIGTLHITQAEMSVGQLGVSLNPLWTISAPLLVELALDCRALPSNLTPEIFPALRRLSLDRCEFNWKSLPIRTGLKALRITNPRSRTSPEYVLDKLRLLGPTLESLLLYNTLPHTLPIPVPNPPSHETRHELTKIQDFNILDDYGPPIIFILNHLLLPSDVDNLEIYADNGDEDQFDTVRALVACRGIDNWPVETVEFDVQYYTLGIRMTDSRSRSLSFSIDNHDINHLSILPVFDLFPSLPMKVLILSGNSVDDNVSALLAQLDAPGTIEQIKVVQAFVPTFTAILYNQNQRIREITGTGLKGVGDIGKKMDNATKARCRDVITFPKLTTLEYYGDERADRSGLSTEPETGEEEEFTAYWYSKVLSEKESRFSVKYFEVLSEWLEWRQVVGLGVGKLVFNGMNIPPKRRIERLFEGIQLEYVDVVHVTGKTKGSKVLAFKVNPNA</sequence>
<dbReference type="Proteomes" id="UP000308600">
    <property type="component" value="Unassembled WGS sequence"/>
</dbReference>
<reference evidence="1 2" key="1">
    <citation type="journal article" date="2019" name="Nat. Ecol. Evol.">
        <title>Megaphylogeny resolves global patterns of mushroom evolution.</title>
        <authorList>
            <person name="Varga T."/>
            <person name="Krizsan K."/>
            <person name="Foldi C."/>
            <person name="Dima B."/>
            <person name="Sanchez-Garcia M."/>
            <person name="Sanchez-Ramirez S."/>
            <person name="Szollosi G.J."/>
            <person name="Szarkandi J.G."/>
            <person name="Papp V."/>
            <person name="Albert L."/>
            <person name="Andreopoulos W."/>
            <person name="Angelini C."/>
            <person name="Antonin V."/>
            <person name="Barry K.W."/>
            <person name="Bougher N.L."/>
            <person name="Buchanan P."/>
            <person name="Buyck B."/>
            <person name="Bense V."/>
            <person name="Catcheside P."/>
            <person name="Chovatia M."/>
            <person name="Cooper J."/>
            <person name="Damon W."/>
            <person name="Desjardin D."/>
            <person name="Finy P."/>
            <person name="Geml J."/>
            <person name="Haridas S."/>
            <person name="Hughes K."/>
            <person name="Justo A."/>
            <person name="Karasinski D."/>
            <person name="Kautmanova I."/>
            <person name="Kiss B."/>
            <person name="Kocsube S."/>
            <person name="Kotiranta H."/>
            <person name="LaButti K.M."/>
            <person name="Lechner B.E."/>
            <person name="Liimatainen K."/>
            <person name="Lipzen A."/>
            <person name="Lukacs Z."/>
            <person name="Mihaltcheva S."/>
            <person name="Morgado L.N."/>
            <person name="Niskanen T."/>
            <person name="Noordeloos M.E."/>
            <person name="Ohm R.A."/>
            <person name="Ortiz-Santana B."/>
            <person name="Ovrebo C."/>
            <person name="Racz N."/>
            <person name="Riley R."/>
            <person name="Savchenko A."/>
            <person name="Shiryaev A."/>
            <person name="Soop K."/>
            <person name="Spirin V."/>
            <person name="Szebenyi C."/>
            <person name="Tomsovsky M."/>
            <person name="Tulloss R.E."/>
            <person name="Uehling J."/>
            <person name="Grigoriev I.V."/>
            <person name="Vagvolgyi C."/>
            <person name="Papp T."/>
            <person name="Martin F.M."/>
            <person name="Miettinen O."/>
            <person name="Hibbett D.S."/>
            <person name="Nagy L.G."/>
        </authorList>
    </citation>
    <scope>NUCLEOTIDE SEQUENCE [LARGE SCALE GENOMIC DNA]</scope>
    <source>
        <strain evidence="1 2">NL-1719</strain>
    </source>
</reference>
<accession>A0ACD3A6B0</accession>
<keyword evidence="2" id="KW-1185">Reference proteome</keyword>
<name>A0ACD3A6B0_9AGAR</name>
<dbReference type="EMBL" id="ML208678">
    <property type="protein sequence ID" value="TFK61255.1"/>
    <property type="molecule type" value="Genomic_DNA"/>
</dbReference>
<evidence type="ECO:0000313" key="1">
    <source>
        <dbReference type="EMBL" id="TFK61255.1"/>
    </source>
</evidence>
<organism evidence="1 2">
    <name type="scientific">Pluteus cervinus</name>
    <dbReference type="NCBI Taxonomy" id="181527"/>
    <lineage>
        <taxon>Eukaryota</taxon>
        <taxon>Fungi</taxon>
        <taxon>Dikarya</taxon>
        <taxon>Basidiomycota</taxon>
        <taxon>Agaricomycotina</taxon>
        <taxon>Agaricomycetes</taxon>
        <taxon>Agaricomycetidae</taxon>
        <taxon>Agaricales</taxon>
        <taxon>Pluteineae</taxon>
        <taxon>Pluteaceae</taxon>
        <taxon>Pluteus</taxon>
    </lineage>
</organism>
<proteinExistence type="predicted"/>